<name>A0A521ATP4_9SPHI</name>
<dbReference type="Pfam" id="PF07366">
    <property type="entry name" value="SnoaL"/>
    <property type="match status" value="1"/>
</dbReference>
<protein>
    <submittedName>
        <fullName evidence="1">Predicted ester cyclase</fullName>
    </submittedName>
</protein>
<accession>A0A521ATP4</accession>
<reference evidence="1 2" key="1">
    <citation type="submission" date="2017-05" db="EMBL/GenBank/DDBJ databases">
        <authorList>
            <person name="Varghese N."/>
            <person name="Submissions S."/>
        </authorList>
    </citation>
    <scope>NUCLEOTIDE SEQUENCE [LARGE SCALE GENOMIC DNA]</scope>
    <source>
        <strain evidence="1 2">DSM 19036</strain>
    </source>
</reference>
<dbReference type="AlphaFoldDB" id="A0A521ATP4"/>
<dbReference type="EMBL" id="FXTN01000001">
    <property type="protein sequence ID" value="SMO38238.1"/>
    <property type="molecule type" value="Genomic_DNA"/>
</dbReference>
<dbReference type="PANTHER" id="PTHR38436">
    <property type="entry name" value="POLYKETIDE CYCLASE SNOAL-LIKE DOMAIN"/>
    <property type="match status" value="1"/>
</dbReference>
<dbReference type="InterPro" id="IPR032710">
    <property type="entry name" value="NTF2-like_dom_sf"/>
</dbReference>
<dbReference type="PANTHER" id="PTHR38436:SF1">
    <property type="entry name" value="ESTER CYCLASE"/>
    <property type="match status" value="1"/>
</dbReference>
<organism evidence="1 2">
    <name type="scientific">Pedobacter westerhofensis</name>
    <dbReference type="NCBI Taxonomy" id="425512"/>
    <lineage>
        <taxon>Bacteria</taxon>
        <taxon>Pseudomonadati</taxon>
        <taxon>Bacteroidota</taxon>
        <taxon>Sphingobacteriia</taxon>
        <taxon>Sphingobacteriales</taxon>
        <taxon>Sphingobacteriaceae</taxon>
        <taxon>Pedobacter</taxon>
    </lineage>
</organism>
<sequence length="140" mass="15919">MSNLNNESVTVSNDTVRDFYHRYVAAANARDFDTIDTLMHDSILLNGQPVQKEEALAAFKWLTDTVPDYVWHIEDLFVDGNRIAARLRDTGTPAKTFFGAEPTGASIDFTEFASYKLRDGLFSEMWYLLDTAKITEQLNK</sequence>
<evidence type="ECO:0000313" key="2">
    <source>
        <dbReference type="Proteomes" id="UP000320300"/>
    </source>
</evidence>
<gene>
    <name evidence="1" type="ORF">SAMN06265348_101431</name>
</gene>
<proteinExistence type="predicted"/>
<dbReference type="Proteomes" id="UP000320300">
    <property type="component" value="Unassembled WGS sequence"/>
</dbReference>
<dbReference type="InterPro" id="IPR009959">
    <property type="entry name" value="Cyclase_SnoaL-like"/>
</dbReference>
<dbReference type="GO" id="GO:0030638">
    <property type="term" value="P:polyketide metabolic process"/>
    <property type="evidence" value="ECO:0007669"/>
    <property type="project" value="InterPro"/>
</dbReference>
<dbReference type="SUPFAM" id="SSF54427">
    <property type="entry name" value="NTF2-like"/>
    <property type="match status" value="1"/>
</dbReference>
<evidence type="ECO:0000313" key="1">
    <source>
        <dbReference type="EMBL" id="SMO38238.1"/>
    </source>
</evidence>
<dbReference type="OrthoDB" id="9810441at2"/>
<keyword evidence="2" id="KW-1185">Reference proteome</keyword>
<dbReference type="RefSeq" id="WP_142526519.1">
    <property type="nucleotide sequence ID" value="NZ_CBCSJO010000002.1"/>
</dbReference>
<dbReference type="Gene3D" id="3.10.450.50">
    <property type="match status" value="1"/>
</dbReference>